<dbReference type="Gene3D" id="3.90.180.10">
    <property type="entry name" value="Medium-chain alcohol dehydrogenases, catalytic domain"/>
    <property type="match status" value="1"/>
</dbReference>
<protein>
    <submittedName>
        <fullName evidence="4">DgyrCDS10246</fullName>
    </submittedName>
</protein>
<dbReference type="PANTHER" id="PTHR44054:SF1">
    <property type="entry name" value="SYNAPTIC VESICLE MEMBRANE PROTEIN VAT-1 HOMOLOG"/>
    <property type="match status" value="1"/>
</dbReference>
<dbReference type="Proteomes" id="UP000549394">
    <property type="component" value="Unassembled WGS sequence"/>
</dbReference>
<dbReference type="SUPFAM" id="SSF51735">
    <property type="entry name" value="NAD(P)-binding Rossmann-fold domains"/>
    <property type="match status" value="1"/>
</dbReference>
<evidence type="ECO:0000313" key="4">
    <source>
        <dbReference type="EMBL" id="CAD5121769.1"/>
    </source>
</evidence>
<dbReference type="GO" id="GO:0016491">
    <property type="term" value="F:oxidoreductase activity"/>
    <property type="evidence" value="ECO:0007669"/>
    <property type="project" value="UniProtKB-KW"/>
</dbReference>
<dbReference type="Pfam" id="PF13602">
    <property type="entry name" value="ADH_zinc_N_2"/>
    <property type="match status" value="1"/>
</dbReference>
<comment type="similarity">
    <text evidence="1">Belongs to the zinc-containing alcohol dehydrogenase family. Quinone oxidoreductase subfamily.</text>
</comment>
<dbReference type="InterPro" id="IPR002364">
    <property type="entry name" value="Quin_OxRdtase/zeta-crystal_CS"/>
</dbReference>
<dbReference type="GO" id="GO:0008270">
    <property type="term" value="F:zinc ion binding"/>
    <property type="evidence" value="ECO:0007669"/>
    <property type="project" value="InterPro"/>
</dbReference>
<dbReference type="AlphaFoldDB" id="A0A7I8VZK0"/>
<keyword evidence="2" id="KW-0560">Oxidoreductase</keyword>
<dbReference type="PROSITE" id="PS01162">
    <property type="entry name" value="QOR_ZETA_CRYSTAL"/>
    <property type="match status" value="1"/>
</dbReference>
<evidence type="ECO:0000259" key="3">
    <source>
        <dbReference type="SMART" id="SM00829"/>
    </source>
</evidence>
<dbReference type="InterPro" id="IPR036291">
    <property type="entry name" value="NAD(P)-bd_dom_sf"/>
</dbReference>
<evidence type="ECO:0000313" key="5">
    <source>
        <dbReference type="Proteomes" id="UP000549394"/>
    </source>
</evidence>
<keyword evidence="5" id="KW-1185">Reference proteome</keyword>
<gene>
    <name evidence="4" type="ORF">DGYR_LOCUS9677</name>
</gene>
<dbReference type="InterPro" id="IPR013154">
    <property type="entry name" value="ADH-like_N"/>
</dbReference>
<dbReference type="InterPro" id="IPR011032">
    <property type="entry name" value="GroES-like_sf"/>
</dbReference>
<sequence length="346" mass="37826">MPETTKTVVLTGFGGYEKLEVQDLPRKDPGPNEVEVNIQASGINFAELMCRQGLYDNAPKLPGVLGLEGAGIISSLGSEVKSLRKGDRVLCLKAFGLWTEYAIVDADQCFVIPDEMTMEEAAAIPVNYITAYHMLFDMGSLRKNKSVLIHMAAGGVGIAATQLCKTVENVTVYGTASAGKHDIIKEMGVDYPIDYRTKDYVQEIRAISPKGVDIVLDPLSGDDSNKGFDLLKPLGTIVHFGAANMVTGKTRSLFSVAATWWKTKNVNPLGLMRQNKCVAGYHLGHLTHEKELVTSAVLDLIALYKEGKIKPRIDSVWSFDKIGDAMAQMNERKNIGKVIIKPHKVD</sequence>
<reference evidence="4 5" key="1">
    <citation type="submission" date="2020-08" db="EMBL/GenBank/DDBJ databases">
        <authorList>
            <person name="Hejnol A."/>
        </authorList>
    </citation>
    <scope>NUCLEOTIDE SEQUENCE [LARGE SCALE GENOMIC DNA]</scope>
</reference>
<dbReference type="OrthoDB" id="203908at2759"/>
<comment type="caution">
    <text evidence="4">The sequence shown here is derived from an EMBL/GenBank/DDBJ whole genome shotgun (WGS) entry which is preliminary data.</text>
</comment>
<dbReference type="PANTHER" id="PTHR44054">
    <property type="entry name" value="SYNAPTIC VESICLE MEMBRANE PROTEIN VAT-1 HOMOLOG-LIKE"/>
    <property type="match status" value="1"/>
</dbReference>
<dbReference type="Pfam" id="PF08240">
    <property type="entry name" value="ADH_N"/>
    <property type="match status" value="1"/>
</dbReference>
<accession>A0A7I8VZK0</accession>
<dbReference type="Gene3D" id="3.40.50.720">
    <property type="entry name" value="NAD(P)-binding Rossmann-like Domain"/>
    <property type="match status" value="1"/>
</dbReference>
<dbReference type="SUPFAM" id="SSF50129">
    <property type="entry name" value="GroES-like"/>
    <property type="match status" value="1"/>
</dbReference>
<dbReference type="InterPro" id="IPR020843">
    <property type="entry name" value="ER"/>
</dbReference>
<dbReference type="EMBL" id="CAJFCJ010000015">
    <property type="protein sequence ID" value="CAD5121769.1"/>
    <property type="molecule type" value="Genomic_DNA"/>
</dbReference>
<name>A0A7I8VZK0_9ANNE</name>
<dbReference type="InterPro" id="IPR052100">
    <property type="entry name" value="SV-ATPase_mito-regulator"/>
</dbReference>
<organism evidence="4 5">
    <name type="scientific">Dimorphilus gyrociliatus</name>
    <dbReference type="NCBI Taxonomy" id="2664684"/>
    <lineage>
        <taxon>Eukaryota</taxon>
        <taxon>Metazoa</taxon>
        <taxon>Spiralia</taxon>
        <taxon>Lophotrochozoa</taxon>
        <taxon>Annelida</taxon>
        <taxon>Polychaeta</taxon>
        <taxon>Polychaeta incertae sedis</taxon>
        <taxon>Dinophilidae</taxon>
        <taxon>Dimorphilus</taxon>
    </lineage>
</organism>
<evidence type="ECO:0000256" key="1">
    <source>
        <dbReference type="ARBA" id="ARBA00010371"/>
    </source>
</evidence>
<feature type="domain" description="Enoyl reductase (ER)" evidence="3">
    <location>
        <begin position="14"/>
        <end position="340"/>
    </location>
</feature>
<dbReference type="SMART" id="SM00829">
    <property type="entry name" value="PKS_ER"/>
    <property type="match status" value="1"/>
</dbReference>
<proteinExistence type="inferred from homology"/>
<dbReference type="CDD" id="cd08275">
    <property type="entry name" value="MDR3"/>
    <property type="match status" value="1"/>
</dbReference>
<evidence type="ECO:0000256" key="2">
    <source>
        <dbReference type="ARBA" id="ARBA00023002"/>
    </source>
</evidence>